<protein>
    <submittedName>
        <fullName evidence="1">Uncharacterized protein</fullName>
    </submittedName>
</protein>
<keyword evidence="2" id="KW-1185">Reference proteome</keyword>
<reference evidence="1 2" key="1">
    <citation type="journal article" date="2023" name="Arcadia Sci">
        <title>De novo assembly of a long-read Amblyomma americanum tick genome.</title>
        <authorList>
            <person name="Chou S."/>
            <person name="Poskanzer K.E."/>
            <person name="Rollins M."/>
            <person name="Thuy-Boun P.S."/>
        </authorList>
    </citation>
    <scope>NUCLEOTIDE SEQUENCE [LARGE SCALE GENOMIC DNA]</scope>
    <source>
        <strain evidence="1">F_SG_1</strain>
        <tissue evidence="1">Salivary glands</tissue>
    </source>
</reference>
<evidence type="ECO:0000313" key="1">
    <source>
        <dbReference type="EMBL" id="KAK8773591.1"/>
    </source>
</evidence>
<comment type="caution">
    <text evidence="1">The sequence shown here is derived from an EMBL/GenBank/DDBJ whole genome shotgun (WGS) entry which is preliminary data.</text>
</comment>
<accession>A0AAQ4EFZ2</accession>
<gene>
    <name evidence="1" type="ORF">V5799_011875</name>
</gene>
<proteinExistence type="predicted"/>
<dbReference type="EMBL" id="JARKHS020016629">
    <property type="protein sequence ID" value="KAK8773591.1"/>
    <property type="molecule type" value="Genomic_DNA"/>
</dbReference>
<organism evidence="1 2">
    <name type="scientific">Amblyomma americanum</name>
    <name type="common">Lone star tick</name>
    <dbReference type="NCBI Taxonomy" id="6943"/>
    <lineage>
        <taxon>Eukaryota</taxon>
        <taxon>Metazoa</taxon>
        <taxon>Ecdysozoa</taxon>
        <taxon>Arthropoda</taxon>
        <taxon>Chelicerata</taxon>
        <taxon>Arachnida</taxon>
        <taxon>Acari</taxon>
        <taxon>Parasitiformes</taxon>
        <taxon>Ixodida</taxon>
        <taxon>Ixodoidea</taxon>
        <taxon>Ixodidae</taxon>
        <taxon>Amblyomminae</taxon>
        <taxon>Amblyomma</taxon>
    </lineage>
</organism>
<dbReference type="AlphaFoldDB" id="A0AAQ4EFZ2"/>
<sequence>MISSTAAFIGRPLLSPGNQFVKDPAFSPTCWWTAPLFHRLPEAFDPSYEAEVFRQVVADDCGTSALFWFCTISVGRPAAVLMTVVLGLALTVDRPTTGLEPASTAMVRAMKIGAVDNKVAVPLRPLKAPQREQPTETVVRNEAAYTATKLSRHVLRTTYRGRVREPIVIMRNPIENRKRLLHDCSSQSCTYYEMQRGSKAFYRSSFQSRVRAAADSIHLCNHAANWFMSLGSCLSSCVHWKGDKPDDRCYKSTFFSPCTSSLSRREWAMNVPEGTPMDSSGKLRQKYLVLLELVGHGRFELRVMFCAHLSLAMVRPSSEHRDNL</sequence>
<dbReference type="Proteomes" id="UP001321473">
    <property type="component" value="Unassembled WGS sequence"/>
</dbReference>
<name>A0AAQ4EFZ2_AMBAM</name>
<evidence type="ECO:0000313" key="2">
    <source>
        <dbReference type="Proteomes" id="UP001321473"/>
    </source>
</evidence>